<keyword evidence="4" id="KW-0804">Transcription</keyword>
<dbReference type="SUPFAM" id="SSF101936">
    <property type="entry name" value="DNA-binding pseudobarrel domain"/>
    <property type="match status" value="1"/>
</dbReference>
<dbReference type="InterPro" id="IPR003340">
    <property type="entry name" value="B3_DNA-bd"/>
</dbReference>
<dbReference type="AlphaFoldDB" id="A0AA88AVV7"/>
<dbReference type="CDD" id="cd10017">
    <property type="entry name" value="B3_DNA"/>
    <property type="match status" value="1"/>
</dbReference>
<comment type="caution">
    <text evidence="6">The sequence shown here is derived from an EMBL/GenBank/DDBJ whole genome shotgun (WGS) entry which is preliminary data.</text>
</comment>
<evidence type="ECO:0000313" key="6">
    <source>
        <dbReference type="EMBL" id="GMN49536.1"/>
    </source>
</evidence>
<evidence type="ECO:0000256" key="5">
    <source>
        <dbReference type="ARBA" id="ARBA00023242"/>
    </source>
</evidence>
<dbReference type="Gene3D" id="2.40.330.10">
    <property type="entry name" value="DNA-binding pseudobarrel domain"/>
    <property type="match status" value="1"/>
</dbReference>
<organism evidence="6 7">
    <name type="scientific">Ficus carica</name>
    <name type="common">Common fig</name>
    <dbReference type="NCBI Taxonomy" id="3494"/>
    <lineage>
        <taxon>Eukaryota</taxon>
        <taxon>Viridiplantae</taxon>
        <taxon>Streptophyta</taxon>
        <taxon>Embryophyta</taxon>
        <taxon>Tracheophyta</taxon>
        <taxon>Spermatophyta</taxon>
        <taxon>Magnoliopsida</taxon>
        <taxon>eudicotyledons</taxon>
        <taxon>Gunneridae</taxon>
        <taxon>Pentapetalae</taxon>
        <taxon>rosids</taxon>
        <taxon>fabids</taxon>
        <taxon>Rosales</taxon>
        <taxon>Moraceae</taxon>
        <taxon>Ficeae</taxon>
        <taxon>Ficus</taxon>
    </lineage>
</organism>
<comment type="subcellular location">
    <subcellularLocation>
        <location evidence="1">Nucleus</location>
    </subcellularLocation>
</comment>
<dbReference type="GO" id="GO:0003677">
    <property type="term" value="F:DNA binding"/>
    <property type="evidence" value="ECO:0007669"/>
    <property type="project" value="UniProtKB-KW"/>
</dbReference>
<sequence>MVAFSKQLTQEDVEKRLSVPIEWLTIFPSFGEDQEIQLQVVDRVGMFWEFFCIIQIKAPHWSPVLKPDGWLQYVNYTGLRVGDKIIIYEEENKFRETKYRIIAQRLNCDGHWINIS</sequence>
<dbReference type="InterPro" id="IPR015300">
    <property type="entry name" value="DNA-bd_pseudobarrel_sf"/>
</dbReference>
<evidence type="ECO:0008006" key="8">
    <source>
        <dbReference type="Google" id="ProtNLM"/>
    </source>
</evidence>
<accession>A0AA88AVV7</accession>
<evidence type="ECO:0000256" key="1">
    <source>
        <dbReference type="ARBA" id="ARBA00004123"/>
    </source>
</evidence>
<keyword evidence="3" id="KW-0238">DNA-binding</keyword>
<keyword evidence="7" id="KW-1185">Reference proteome</keyword>
<proteinExistence type="predicted"/>
<keyword evidence="5" id="KW-0539">Nucleus</keyword>
<dbReference type="Proteomes" id="UP001187192">
    <property type="component" value="Unassembled WGS sequence"/>
</dbReference>
<evidence type="ECO:0000313" key="7">
    <source>
        <dbReference type="Proteomes" id="UP001187192"/>
    </source>
</evidence>
<gene>
    <name evidence="6" type="ORF">TIFTF001_018708</name>
</gene>
<protein>
    <recommendedName>
        <fullName evidence="8">TF-B3 domain-containing protein</fullName>
    </recommendedName>
</protein>
<evidence type="ECO:0000256" key="3">
    <source>
        <dbReference type="ARBA" id="ARBA00023125"/>
    </source>
</evidence>
<name>A0AA88AVV7_FICCA</name>
<dbReference type="GO" id="GO:0005634">
    <property type="term" value="C:nucleus"/>
    <property type="evidence" value="ECO:0007669"/>
    <property type="project" value="UniProtKB-SubCell"/>
</dbReference>
<reference evidence="6" key="1">
    <citation type="submission" date="2023-07" db="EMBL/GenBank/DDBJ databases">
        <title>draft genome sequence of fig (Ficus carica).</title>
        <authorList>
            <person name="Takahashi T."/>
            <person name="Nishimura K."/>
        </authorList>
    </citation>
    <scope>NUCLEOTIDE SEQUENCE</scope>
</reference>
<evidence type="ECO:0000256" key="4">
    <source>
        <dbReference type="ARBA" id="ARBA00023163"/>
    </source>
</evidence>
<evidence type="ECO:0000256" key="2">
    <source>
        <dbReference type="ARBA" id="ARBA00023015"/>
    </source>
</evidence>
<dbReference type="EMBL" id="BTGU01000031">
    <property type="protein sequence ID" value="GMN49536.1"/>
    <property type="molecule type" value="Genomic_DNA"/>
</dbReference>
<keyword evidence="2" id="KW-0805">Transcription regulation</keyword>